<evidence type="ECO:0000256" key="1">
    <source>
        <dbReference type="SAM" id="MobiDB-lite"/>
    </source>
</evidence>
<dbReference type="EMBL" id="JAFEMO010000003">
    <property type="protein sequence ID" value="KAH7573980.1"/>
    <property type="molecule type" value="Genomic_DNA"/>
</dbReference>
<accession>A0ABQ8IBF3</accession>
<sequence length="462" mass="50759">MMKKNGKAETITHIRSEYQPMVERSENKQTIEQLLMQETFSREECDRLIRIIKSRVVDSPMIQVSGRIVDSDANMPELCSAAVMEAKNWLEKKKLGSNSKSELDLGPCTLNTVMLPDMKRDSPASVTWTISEELRKVRSKATEEMLRSLPSSKIDWSSFALEHKIVANSSVPDDIEARMRDKMQTSTKSLDASLNMATGVTTSYRFPGVIFSSVLGKFSGIVQKFIVIGSWIVSQATQEEVQNEALTLNPATLDTEQHQNVDDTQTTEETREERLSFEQGLQSLEDIKTASQSDAVAVNIDGLRDRNGASQPLNSITEGTIQDSGLHNQNCPTSKEAVGRGDSFAANGFSSSRHSLSAGHGPPDAEEDPVGLDNKEINPIAAVEEACDLLSEASMEVPMMSENDILPTGSQNSSSMCIEGISQGIQASSKRGVVGKTNGTLEKHKGRKLTRYNRRGRGRERG</sequence>
<evidence type="ECO:0000313" key="3">
    <source>
        <dbReference type="Proteomes" id="UP000827721"/>
    </source>
</evidence>
<evidence type="ECO:0008006" key="4">
    <source>
        <dbReference type="Google" id="ProtNLM"/>
    </source>
</evidence>
<dbReference type="PANTHER" id="PTHR33416">
    <property type="entry name" value="NUCLEAR PORE COMPLEX PROTEIN NUP1"/>
    <property type="match status" value="1"/>
</dbReference>
<comment type="caution">
    <text evidence="2">The sequence shown here is derived from an EMBL/GenBank/DDBJ whole genome shotgun (WGS) entry which is preliminary data.</text>
</comment>
<feature type="compositionally biased region" description="Basic residues" evidence="1">
    <location>
        <begin position="444"/>
        <end position="462"/>
    </location>
</feature>
<feature type="region of interest" description="Disordered" evidence="1">
    <location>
        <begin position="306"/>
        <end position="372"/>
    </location>
</feature>
<proteinExistence type="predicted"/>
<keyword evidence="3" id="KW-1185">Reference proteome</keyword>
<evidence type="ECO:0000313" key="2">
    <source>
        <dbReference type="EMBL" id="KAH7573980.1"/>
    </source>
</evidence>
<protein>
    <recommendedName>
        <fullName evidence="4">Protein KAKU4</fullName>
    </recommendedName>
</protein>
<name>A0ABQ8IBF3_9ROSI</name>
<feature type="compositionally biased region" description="Polar residues" evidence="1">
    <location>
        <begin position="308"/>
        <end position="333"/>
    </location>
</feature>
<gene>
    <name evidence="2" type="ORF">JRO89_XS03G0234500</name>
</gene>
<reference evidence="2 3" key="1">
    <citation type="submission" date="2021-02" db="EMBL/GenBank/DDBJ databases">
        <title>Plant Genome Project.</title>
        <authorList>
            <person name="Zhang R.-G."/>
        </authorList>
    </citation>
    <scope>NUCLEOTIDE SEQUENCE [LARGE SCALE GENOMIC DNA]</scope>
    <source>
        <tissue evidence="2">Leaves</tissue>
    </source>
</reference>
<dbReference type="PANTHER" id="PTHR33416:SF17">
    <property type="entry name" value="PROTEIN KAKU4"/>
    <property type="match status" value="1"/>
</dbReference>
<organism evidence="2 3">
    <name type="scientific">Xanthoceras sorbifolium</name>
    <dbReference type="NCBI Taxonomy" id="99658"/>
    <lineage>
        <taxon>Eukaryota</taxon>
        <taxon>Viridiplantae</taxon>
        <taxon>Streptophyta</taxon>
        <taxon>Embryophyta</taxon>
        <taxon>Tracheophyta</taxon>
        <taxon>Spermatophyta</taxon>
        <taxon>Magnoliopsida</taxon>
        <taxon>eudicotyledons</taxon>
        <taxon>Gunneridae</taxon>
        <taxon>Pentapetalae</taxon>
        <taxon>rosids</taxon>
        <taxon>malvids</taxon>
        <taxon>Sapindales</taxon>
        <taxon>Sapindaceae</taxon>
        <taxon>Xanthoceroideae</taxon>
        <taxon>Xanthoceras</taxon>
    </lineage>
</organism>
<feature type="region of interest" description="Disordered" evidence="1">
    <location>
        <begin position="430"/>
        <end position="462"/>
    </location>
</feature>
<dbReference type="Proteomes" id="UP000827721">
    <property type="component" value="Unassembled WGS sequence"/>
</dbReference>